<reference evidence="3" key="1">
    <citation type="journal article" date="2014" name="Genome Announc.">
        <title>Genome sequence and annotation of Acremonium chrysogenum, producer of the beta-lactam antibiotic cephalosporin C.</title>
        <authorList>
            <person name="Terfehr D."/>
            <person name="Dahlmann T.A."/>
            <person name="Specht T."/>
            <person name="Zadra I."/>
            <person name="Kuernsteiner H."/>
            <person name="Kueck U."/>
        </authorList>
    </citation>
    <scope>NUCLEOTIDE SEQUENCE [LARGE SCALE GENOMIC DNA]</scope>
    <source>
        <strain evidence="3">ATCC 11550 / CBS 779.69 / DSM 880 / IAM 14645 / JCM 23072 / IMI 49137</strain>
    </source>
</reference>
<organism evidence="2 3">
    <name type="scientific">Hapsidospora chrysogenum (strain ATCC 11550 / CBS 779.69 / DSM 880 / IAM 14645 / JCM 23072 / IMI 49137)</name>
    <name type="common">Acremonium chrysogenum</name>
    <dbReference type="NCBI Taxonomy" id="857340"/>
    <lineage>
        <taxon>Eukaryota</taxon>
        <taxon>Fungi</taxon>
        <taxon>Dikarya</taxon>
        <taxon>Ascomycota</taxon>
        <taxon>Pezizomycotina</taxon>
        <taxon>Sordariomycetes</taxon>
        <taxon>Hypocreomycetidae</taxon>
        <taxon>Hypocreales</taxon>
        <taxon>Bionectriaceae</taxon>
        <taxon>Hapsidospora</taxon>
    </lineage>
</organism>
<dbReference type="EMBL" id="JPKY01000231">
    <property type="protein sequence ID" value="KFH40329.1"/>
    <property type="molecule type" value="Genomic_DNA"/>
</dbReference>
<accession>A0A086ST97</accession>
<name>A0A086ST97_HAPC1</name>
<evidence type="ECO:0000313" key="3">
    <source>
        <dbReference type="Proteomes" id="UP000029964"/>
    </source>
</evidence>
<evidence type="ECO:0000313" key="2">
    <source>
        <dbReference type="EMBL" id="KFH40329.1"/>
    </source>
</evidence>
<keyword evidence="1" id="KW-0732">Signal</keyword>
<proteinExistence type="predicted"/>
<feature type="signal peptide" evidence="1">
    <location>
        <begin position="1"/>
        <end position="19"/>
    </location>
</feature>
<feature type="chain" id="PRO_5001815068" evidence="1">
    <location>
        <begin position="20"/>
        <end position="249"/>
    </location>
</feature>
<evidence type="ECO:0000256" key="1">
    <source>
        <dbReference type="SAM" id="SignalP"/>
    </source>
</evidence>
<keyword evidence="3" id="KW-1185">Reference proteome</keyword>
<protein>
    <submittedName>
        <fullName evidence="2">Uncharacterized protein</fullName>
    </submittedName>
</protein>
<sequence>MQLLRAATFLCLWATYSAAYPGASRIDRRAVQDRDNGLFQSGSPLDITENLLKFINYIRIPVVAERVNEDDSHDDPNLLESRADSGPAVVVTTNGLFRVATTTTGVFIQLLSSARAQAGATFGENADAATLGASALAMKVVSTPRTKGVLQTIGRPAALGSLAELADRASQFTSAITLARGPQTQDWGSFSALLGGSGEVANLFLAAYQFIIDNDLSAAAFQICIQHNPQTVVLAASLNVVRALGINAE</sequence>
<dbReference type="Proteomes" id="UP000029964">
    <property type="component" value="Unassembled WGS sequence"/>
</dbReference>
<dbReference type="AlphaFoldDB" id="A0A086ST97"/>
<comment type="caution">
    <text evidence="2">The sequence shown here is derived from an EMBL/GenBank/DDBJ whole genome shotgun (WGS) entry which is preliminary data.</text>
</comment>
<dbReference type="HOGENOM" id="CLU_1115495_0_0_1"/>
<gene>
    <name evidence="2" type="ORF">ACRE_090140</name>
</gene>